<dbReference type="RefSeq" id="WP_159753485.1">
    <property type="nucleotide sequence ID" value="NZ_CASZNZ010000105.1"/>
</dbReference>
<dbReference type="SUPFAM" id="SSF53335">
    <property type="entry name" value="S-adenosyl-L-methionine-dependent methyltransferases"/>
    <property type="match status" value="1"/>
</dbReference>
<evidence type="ECO:0000256" key="1">
    <source>
        <dbReference type="SAM" id="Phobius"/>
    </source>
</evidence>
<feature type="transmembrane region" description="Helical" evidence="1">
    <location>
        <begin position="184"/>
        <end position="203"/>
    </location>
</feature>
<evidence type="ECO:0000313" key="3">
    <source>
        <dbReference type="Proteomes" id="UP000460412"/>
    </source>
</evidence>
<evidence type="ECO:0000313" key="2">
    <source>
        <dbReference type="EMBL" id="MXP77822.1"/>
    </source>
</evidence>
<keyword evidence="1" id="KW-1133">Transmembrane helix</keyword>
<keyword evidence="3" id="KW-1185">Reference proteome</keyword>
<proteinExistence type="predicted"/>
<accession>A0A7X3MKB6</accession>
<keyword evidence="1" id="KW-0472">Membrane</keyword>
<comment type="caution">
    <text evidence="2">The sequence shown here is derived from an EMBL/GenBank/DDBJ whole genome shotgun (WGS) entry which is preliminary data.</text>
</comment>
<dbReference type="AlphaFoldDB" id="A0A7X3MKB6"/>
<gene>
    <name evidence="2" type="ORF">GN277_21450</name>
</gene>
<protein>
    <submittedName>
        <fullName evidence="2">Uncharacterized protein</fullName>
    </submittedName>
</protein>
<reference evidence="2 3" key="1">
    <citation type="submission" date="2019-12" db="EMBL/GenBank/DDBJ databases">
        <title>Sporaefaciens musculi gen. nov., sp. nov., a novel bacterium isolated from the caecum of an obese mouse.</title>
        <authorList>
            <person name="Rasmussen T.S."/>
            <person name="Streidl T."/>
            <person name="Hitch T.C.A."/>
            <person name="Wortmann E."/>
            <person name="Deptula P."/>
            <person name="Hansen M."/>
            <person name="Nielsen D.S."/>
            <person name="Clavel T."/>
            <person name="Vogensen F.K."/>
        </authorList>
    </citation>
    <scope>NUCLEOTIDE SEQUENCE [LARGE SCALE GENOMIC DNA]</scope>
    <source>
        <strain evidence="2 3">WCA-9-b2</strain>
    </source>
</reference>
<dbReference type="InterPro" id="IPR029063">
    <property type="entry name" value="SAM-dependent_MTases_sf"/>
</dbReference>
<keyword evidence="1" id="KW-0812">Transmembrane</keyword>
<sequence>MDKIYYAKMIESFKELENTEAIQGKQIYLFGHCNATEELADLLLEHQYRPIAILDNNIVKCGNNYKGIPIVLPQDILSDMQENSIVCIVARAYAAMSDQLKRLGYKGMVRKLVDYNSFADYSLSDETIRRMQERVSRGIIIKREQEQEYPDYFNILCPFSALGDIFLTMSYLPHFIEKRKIPRIVVCVIGTACAKVVSLFGMYKVKIYKQKDMDELIQACLYTKDKNFFIAHQDRPYVINLHKALYIKCILLEKIYCCGVFGLPTNTKPVRPVLWSSYPNLEKIRIGKSVIFSPYAKSVTLISKKVWDNIVAYFLAKEYECFTNVVGDETPLAGTKAISPQIDELKSVVEQAGTFVGIRSGLCDVIKYAECDKIALYPDYNYCDTKWKAIDIYFLDGWKNIVVNEDFIWEKN</sequence>
<organism evidence="2 3">
    <name type="scientific">Sporofaciens musculi</name>
    <dbReference type="NCBI Taxonomy" id="2681861"/>
    <lineage>
        <taxon>Bacteria</taxon>
        <taxon>Bacillati</taxon>
        <taxon>Bacillota</taxon>
        <taxon>Clostridia</taxon>
        <taxon>Lachnospirales</taxon>
        <taxon>Lachnospiraceae</taxon>
        <taxon>Sporofaciens</taxon>
    </lineage>
</organism>
<name>A0A7X3MKB6_9FIRM</name>
<feature type="transmembrane region" description="Helical" evidence="1">
    <location>
        <begin position="152"/>
        <end position="172"/>
    </location>
</feature>
<dbReference type="Proteomes" id="UP000460412">
    <property type="component" value="Unassembled WGS sequence"/>
</dbReference>
<dbReference type="EMBL" id="WUQX01000001">
    <property type="protein sequence ID" value="MXP77822.1"/>
    <property type="molecule type" value="Genomic_DNA"/>
</dbReference>